<dbReference type="Proteomes" id="UP001169764">
    <property type="component" value="Unassembled WGS sequence"/>
</dbReference>
<dbReference type="InterPro" id="IPR003736">
    <property type="entry name" value="PAAI_dom"/>
</dbReference>
<evidence type="ECO:0000313" key="4">
    <source>
        <dbReference type="Proteomes" id="UP001169764"/>
    </source>
</evidence>
<dbReference type="GO" id="GO:0016787">
    <property type="term" value="F:hydrolase activity"/>
    <property type="evidence" value="ECO:0007669"/>
    <property type="project" value="UniProtKB-KW"/>
</dbReference>
<proteinExistence type="predicted"/>
<comment type="caution">
    <text evidence="3">The sequence shown here is derived from an EMBL/GenBank/DDBJ whole genome shotgun (WGS) entry which is preliminary data.</text>
</comment>
<dbReference type="InterPro" id="IPR029069">
    <property type="entry name" value="HotDog_dom_sf"/>
</dbReference>
<dbReference type="Gene3D" id="3.10.129.10">
    <property type="entry name" value="Hotdog Thioesterase"/>
    <property type="match status" value="1"/>
</dbReference>
<keyword evidence="1 3" id="KW-0378">Hydrolase</keyword>
<evidence type="ECO:0000259" key="2">
    <source>
        <dbReference type="Pfam" id="PF03061"/>
    </source>
</evidence>
<dbReference type="CDD" id="cd03443">
    <property type="entry name" value="PaaI_thioesterase"/>
    <property type="match status" value="1"/>
</dbReference>
<dbReference type="EMBL" id="JAUOTP010000012">
    <property type="protein sequence ID" value="MDO6416769.1"/>
    <property type="molecule type" value="Genomic_DNA"/>
</dbReference>
<dbReference type="Pfam" id="PF03061">
    <property type="entry name" value="4HBT"/>
    <property type="match status" value="1"/>
</dbReference>
<feature type="domain" description="Thioesterase" evidence="2">
    <location>
        <begin position="40"/>
        <end position="119"/>
    </location>
</feature>
<gene>
    <name evidence="3" type="ORF">Q4F19_20460</name>
</gene>
<dbReference type="NCBIfam" id="TIGR00369">
    <property type="entry name" value="unchar_dom_1"/>
    <property type="match status" value="1"/>
</dbReference>
<sequence length="139" mass="14776">MSKVQLLPYADFLGIRVISEDGGSPVLAMSYSEGLIGAPGRLHGGAVAGLLEIAAIAAIDATLEEPDDPRQRFKPINVTVDYIRAGKPVETYARGVAVRVGTRIGSVHVEAWQDDPTKPIAAARMKLLIAQKGEGREEA</sequence>
<name>A0ABT8YEI9_9SPHN</name>
<dbReference type="EC" id="3.1.2.-" evidence="3"/>
<keyword evidence="4" id="KW-1185">Reference proteome</keyword>
<dbReference type="InterPro" id="IPR006683">
    <property type="entry name" value="Thioestr_dom"/>
</dbReference>
<dbReference type="RefSeq" id="WP_303546596.1">
    <property type="nucleotide sequence ID" value="NZ_JAUOTP010000012.1"/>
</dbReference>
<evidence type="ECO:0000313" key="3">
    <source>
        <dbReference type="EMBL" id="MDO6416769.1"/>
    </source>
</evidence>
<dbReference type="SUPFAM" id="SSF54637">
    <property type="entry name" value="Thioesterase/thiol ester dehydrase-isomerase"/>
    <property type="match status" value="1"/>
</dbReference>
<reference evidence="3" key="1">
    <citation type="submission" date="2023-07" db="EMBL/GenBank/DDBJ databases">
        <authorList>
            <person name="Kim M."/>
        </authorList>
    </citation>
    <scope>NUCLEOTIDE SEQUENCE</scope>
    <source>
        <strain evidence="3">BIUV-7</strain>
    </source>
</reference>
<accession>A0ABT8YEI9</accession>
<organism evidence="3 4">
    <name type="scientific">Sphingomonas natans</name>
    <dbReference type="NCBI Taxonomy" id="3063330"/>
    <lineage>
        <taxon>Bacteria</taxon>
        <taxon>Pseudomonadati</taxon>
        <taxon>Pseudomonadota</taxon>
        <taxon>Alphaproteobacteria</taxon>
        <taxon>Sphingomonadales</taxon>
        <taxon>Sphingomonadaceae</taxon>
        <taxon>Sphingomonas</taxon>
    </lineage>
</organism>
<evidence type="ECO:0000256" key="1">
    <source>
        <dbReference type="ARBA" id="ARBA00022801"/>
    </source>
</evidence>
<protein>
    <submittedName>
        <fullName evidence="3">PaaI family thioesterase</fullName>
        <ecNumber evidence="3">3.1.2.-</ecNumber>
    </submittedName>
</protein>